<feature type="transmembrane region" description="Helical" evidence="7">
    <location>
        <begin position="499"/>
        <end position="521"/>
    </location>
</feature>
<dbReference type="Proteomes" id="UP001597343">
    <property type="component" value="Unassembled WGS sequence"/>
</dbReference>
<dbReference type="Gene3D" id="1.20.1250.20">
    <property type="entry name" value="MFS general substrate transporter like domains"/>
    <property type="match status" value="2"/>
</dbReference>
<keyword evidence="6 7" id="KW-0472">Membrane</keyword>
<feature type="transmembrane region" description="Helical" evidence="7">
    <location>
        <begin position="312"/>
        <end position="334"/>
    </location>
</feature>
<dbReference type="PANTHER" id="PTHR23501:SF197">
    <property type="entry name" value="COMD"/>
    <property type="match status" value="1"/>
</dbReference>
<name>A0ABW4ZW91_9BACL</name>
<dbReference type="PANTHER" id="PTHR23501">
    <property type="entry name" value="MAJOR FACILITATOR SUPERFAMILY"/>
    <property type="match status" value="1"/>
</dbReference>
<feature type="transmembrane region" description="Helical" evidence="7">
    <location>
        <begin position="372"/>
        <end position="390"/>
    </location>
</feature>
<keyword evidence="5 7" id="KW-1133">Transmembrane helix</keyword>
<evidence type="ECO:0000256" key="6">
    <source>
        <dbReference type="ARBA" id="ARBA00023136"/>
    </source>
</evidence>
<dbReference type="InterPro" id="IPR020846">
    <property type="entry name" value="MFS_dom"/>
</dbReference>
<accession>A0ABW4ZW91</accession>
<feature type="transmembrane region" description="Helical" evidence="7">
    <location>
        <begin position="234"/>
        <end position="256"/>
    </location>
</feature>
<dbReference type="InterPro" id="IPR036259">
    <property type="entry name" value="MFS_trans_sf"/>
</dbReference>
<dbReference type="Pfam" id="PF07690">
    <property type="entry name" value="MFS_1"/>
    <property type="match status" value="2"/>
</dbReference>
<evidence type="ECO:0000256" key="5">
    <source>
        <dbReference type="ARBA" id="ARBA00022989"/>
    </source>
</evidence>
<dbReference type="SUPFAM" id="SSF103473">
    <property type="entry name" value="MFS general substrate transporter"/>
    <property type="match status" value="2"/>
</dbReference>
<evidence type="ECO:0000256" key="3">
    <source>
        <dbReference type="ARBA" id="ARBA00022475"/>
    </source>
</evidence>
<keyword evidence="4 7" id="KW-0812">Transmembrane</keyword>
<dbReference type="CDD" id="cd17502">
    <property type="entry name" value="MFS_Azr1_MDR_like"/>
    <property type="match status" value="1"/>
</dbReference>
<feature type="transmembrane region" description="Helical" evidence="7">
    <location>
        <begin position="205"/>
        <end position="228"/>
    </location>
</feature>
<gene>
    <name evidence="9" type="ORF">ACFSOY_07945</name>
</gene>
<feature type="transmembrane region" description="Helical" evidence="7">
    <location>
        <begin position="175"/>
        <end position="193"/>
    </location>
</feature>
<dbReference type="EMBL" id="JBHUIO010000005">
    <property type="protein sequence ID" value="MFD2169924.1"/>
    <property type="molecule type" value="Genomic_DNA"/>
</dbReference>
<evidence type="ECO:0000313" key="10">
    <source>
        <dbReference type="Proteomes" id="UP001597343"/>
    </source>
</evidence>
<comment type="subcellular location">
    <subcellularLocation>
        <location evidence="1">Cell membrane</location>
        <topology evidence="1">Multi-pass membrane protein</topology>
    </subcellularLocation>
</comment>
<dbReference type="PROSITE" id="PS00216">
    <property type="entry name" value="SUGAR_TRANSPORT_1"/>
    <property type="match status" value="1"/>
</dbReference>
<feature type="transmembrane region" description="Helical" evidence="7">
    <location>
        <begin position="277"/>
        <end position="300"/>
    </location>
</feature>
<dbReference type="InterPro" id="IPR011701">
    <property type="entry name" value="MFS"/>
</dbReference>
<feature type="transmembrane region" description="Helical" evidence="7">
    <location>
        <begin position="402"/>
        <end position="425"/>
    </location>
</feature>
<dbReference type="NCBIfam" id="TIGR00711">
    <property type="entry name" value="efflux_EmrB"/>
    <property type="match status" value="1"/>
</dbReference>
<reference evidence="10" key="1">
    <citation type="journal article" date="2019" name="Int. J. Syst. Evol. Microbiol.">
        <title>The Global Catalogue of Microorganisms (GCM) 10K type strain sequencing project: providing services to taxonomists for standard genome sequencing and annotation.</title>
        <authorList>
            <consortium name="The Broad Institute Genomics Platform"/>
            <consortium name="The Broad Institute Genome Sequencing Center for Infectious Disease"/>
            <person name="Wu L."/>
            <person name="Ma J."/>
        </authorList>
    </citation>
    <scope>NUCLEOTIDE SEQUENCE [LARGE SCALE GENOMIC DNA]</scope>
    <source>
        <strain evidence="10">CGMCC 1.13574</strain>
    </source>
</reference>
<feature type="transmembrane region" description="Helical" evidence="7">
    <location>
        <begin position="145"/>
        <end position="163"/>
    </location>
</feature>
<keyword evidence="3" id="KW-1003">Cell membrane</keyword>
<feature type="domain" description="Major facilitator superfamily (MFS) profile" evidence="8">
    <location>
        <begin position="22"/>
        <end position="473"/>
    </location>
</feature>
<feature type="transmembrane region" description="Helical" evidence="7">
    <location>
        <begin position="56"/>
        <end position="75"/>
    </location>
</feature>
<feature type="transmembrane region" description="Helical" evidence="7">
    <location>
        <begin position="341"/>
        <end position="360"/>
    </location>
</feature>
<comment type="caution">
    <text evidence="9">The sequence shown here is derived from an EMBL/GenBank/DDBJ whole genome shotgun (WGS) entry which is preliminary data.</text>
</comment>
<organism evidence="9 10">
    <name type="scientific">Tumebacillus lipolyticus</name>
    <dbReference type="NCBI Taxonomy" id="1280370"/>
    <lineage>
        <taxon>Bacteria</taxon>
        <taxon>Bacillati</taxon>
        <taxon>Bacillota</taxon>
        <taxon>Bacilli</taxon>
        <taxon>Bacillales</taxon>
        <taxon>Alicyclobacillaceae</taxon>
        <taxon>Tumebacillus</taxon>
    </lineage>
</organism>
<sequence length="547" mass="58136">MTSALTVEPTDLTTPSRKRTLVIIGLMLGLFFSSLDQTVVGTAMPTIIGKLGDMELLTWITIAYLLTSTAVVPVAGKLADLFGRRTLYLVGMGIFILGSALCGMADSMMQLAIYRGVQGIGGGMLMPLAMTIIGDITTGESRAKMQGLFMAVFGLSSILGPQLGGWIVDWLSWEWIFYINLPFGIVAAIVIAAGLKGTHIKKKAVIDWAGIGTLIVGIVSLLLALSLGGKEYEWSSGMIIGLFVAAVLFLALFVVVESRAKDPILPLHLFKHRVFTVVNIVGFLMSLGMFGALMFIPLFMQGVVGMTPSQASSVMTPMMIGSMLASIFGSRLLFKVGLRPTMVLGLSLMTIGFGLCLTLGLDSTRLQASVNMVVMGLGMGVIMPALGIAVQETFPAEVRGTVTSATAFFRSIGGTVGIALLGSVFNFKSVDVIGNKLDGVFQGFGPQGASLLDMAHNNPQGLYSSLLNAEFLKALPEQAVEMFKQTVTPLLKTSLLDSLHLVFEVSIWFCAAGLVVALLSGKIKITPREQKRPEASSESAAEEVVKA</sequence>
<protein>
    <submittedName>
        <fullName evidence="9">MDR family MFS transporter</fullName>
    </submittedName>
</protein>
<evidence type="ECO:0000256" key="2">
    <source>
        <dbReference type="ARBA" id="ARBA00022448"/>
    </source>
</evidence>
<evidence type="ECO:0000313" key="9">
    <source>
        <dbReference type="EMBL" id="MFD2169924.1"/>
    </source>
</evidence>
<evidence type="ECO:0000256" key="7">
    <source>
        <dbReference type="SAM" id="Phobius"/>
    </source>
</evidence>
<dbReference type="PRINTS" id="PR01036">
    <property type="entry name" value="TCRTETB"/>
</dbReference>
<dbReference type="InterPro" id="IPR004638">
    <property type="entry name" value="EmrB-like"/>
</dbReference>
<evidence type="ECO:0000256" key="4">
    <source>
        <dbReference type="ARBA" id="ARBA00022692"/>
    </source>
</evidence>
<keyword evidence="10" id="KW-1185">Reference proteome</keyword>
<keyword evidence="2" id="KW-0813">Transport</keyword>
<feature type="transmembrane region" description="Helical" evidence="7">
    <location>
        <begin position="112"/>
        <end position="133"/>
    </location>
</feature>
<feature type="transmembrane region" description="Helical" evidence="7">
    <location>
        <begin position="21"/>
        <end position="44"/>
    </location>
</feature>
<feature type="transmembrane region" description="Helical" evidence="7">
    <location>
        <begin position="87"/>
        <end position="106"/>
    </location>
</feature>
<dbReference type="InterPro" id="IPR005829">
    <property type="entry name" value="Sugar_transporter_CS"/>
</dbReference>
<evidence type="ECO:0000256" key="1">
    <source>
        <dbReference type="ARBA" id="ARBA00004651"/>
    </source>
</evidence>
<dbReference type="RefSeq" id="WP_386045449.1">
    <property type="nucleotide sequence ID" value="NZ_JBHUIO010000005.1"/>
</dbReference>
<dbReference type="PROSITE" id="PS50850">
    <property type="entry name" value="MFS"/>
    <property type="match status" value="1"/>
</dbReference>
<proteinExistence type="predicted"/>
<evidence type="ECO:0000259" key="8">
    <source>
        <dbReference type="PROSITE" id="PS50850"/>
    </source>
</evidence>